<evidence type="ECO:0000313" key="7">
    <source>
        <dbReference type="Proteomes" id="UP000613840"/>
    </source>
</evidence>
<comment type="similarity">
    <text evidence="4">Belongs to the glycosyl hydrolase 18 family.</text>
</comment>
<accession>A0A917VZ64</accession>
<keyword evidence="2 3" id="KW-0326">Glycosidase</keyword>
<gene>
    <name evidence="6" type="primary">atl</name>
    <name evidence="6" type="ORF">GCM10011575_02080</name>
</gene>
<sequence length="308" mass="33467">MTTLSRRSLLINSGLTAIGGAAVLAAADPDAAAQQARSHHKPAHHPISVAYVEVNNYQLRNVADYALARTGASVFDLGIIFAANINYDGQRAQLFCNPQVQATLDDAVNQIRPLQARGIKVLLSILGNHQGAGLANFPDRAAATAFARQLADIVVRRYDLDGIDFDDEYSDYGTNATPQPNAYSFVYLVSALRRLMPHKIISLYDIGPASTALEYRGVQVGRLIDYAWNPYYGSWGVPDVPGLHRPQLGPAAIEINATDPTTAADLARQTVDEHYGVFLTYNLPDQDSHDYLTSFTRPLYGSAAVHLG</sequence>
<dbReference type="Gene3D" id="3.20.20.80">
    <property type="entry name" value="Glycosidases"/>
    <property type="match status" value="1"/>
</dbReference>
<dbReference type="RefSeq" id="WP_229669588.1">
    <property type="nucleotide sequence ID" value="NZ_BMMZ01000001.1"/>
</dbReference>
<dbReference type="AlphaFoldDB" id="A0A917VZ64"/>
<dbReference type="GO" id="GO:0005975">
    <property type="term" value="P:carbohydrate metabolic process"/>
    <property type="evidence" value="ECO:0007669"/>
    <property type="project" value="InterPro"/>
</dbReference>
<proteinExistence type="inferred from homology"/>
<dbReference type="EMBL" id="BMMZ01000001">
    <property type="protein sequence ID" value="GGL47772.1"/>
    <property type="molecule type" value="Genomic_DNA"/>
</dbReference>
<dbReference type="GO" id="GO:0004553">
    <property type="term" value="F:hydrolase activity, hydrolyzing O-glycosyl compounds"/>
    <property type="evidence" value="ECO:0007669"/>
    <property type="project" value="InterPro"/>
</dbReference>
<protein>
    <submittedName>
        <fullName evidence="6">Chitinase</fullName>
    </submittedName>
</protein>
<dbReference type="Pfam" id="PF00704">
    <property type="entry name" value="Glyco_hydro_18"/>
    <property type="match status" value="1"/>
</dbReference>
<name>A0A917VZ64_9ACTN</name>
<dbReference type="InterPro" id="IPR054861">
    <property type="entry name" value="Endoglyc_H"/>
</dbReference>
<dbReference type="InterPro" id="IPR006311">
    <property type="entry name" value="TAT_signal"/>
</dbReference>
<comment type="caution">
    <text evidence="6">The sequence shown here is derived from an EMBL/GenBank/DDBJ whole genome shotgun (WGS) entry which is preliminary data.</text>
</comment>
<dbReference type="NCBIfam" id="NF045482">
    <property type="entry name" value="Endoglyc_H"/>
    <property type="match status" value="1"/>
</dbReference>
<dbReference type="PROSITE" id="PS51318">
    <property type="entry name" value="TAT"/>
    <property type="match status" value="1"/>
</dbReference>
<keyword evidence="7" id="KW-1185">Reference proteome</keyword>
<evidence type="ECO:0000259" key="5">
    <source>
        <dbReference type="PROSITE" id="PS51910"/>
    </source>
</evidence>
<dbReference type="Proteomes" id="UP000613840">
    <property type="component" value="Unassembled WGS sequence"/>
</dbReference>
<evidence type="ECO:0000256" key="3">
    <source>
        <dbReference type="RuleBase" id="RU000489"/>
    </source>
</evidence>
<dbReference type="PROSITE" id="PS01095">
    <property type="entry name" value="GH18_1"/>
    <property type="match status" value="1"/>
</dbReference>
<dbReference type="InterPro" id="IPR001579">
    <property type="entry name" value="Glyco_hydro_18_chit_AS"/>
</dbReference>
<evidence type="ECO:0000256" key="2">
    <source>
        <dbReference type="ARBA" id="ARBA00023295"/>
    </source>
</evidence>
<feature type="domain" description="GH18" evidence="5">
    <location>
        <begin position="46"/>
        <end position="302"/>
    </location>
</feature>
<evidence type="ECO:0000313" key="6">
    <source>
        <dbReference type="EMBL" id="GGL47772.1"/>
    </source>
</evidence>
<dbReference type="PROSITE" id="PS51910">
    <property type="entry name" value="GH18_2"/>
    <property type="match status" value="1"/>
</dbReference>
<evidence type="ECO:0000256" key="1">
    <source>
        <dbReference type="ARBA" id="ARBA00022801"/>
    </source>
</evidence>
<reference evidence="6" key="1">
    <citation type="journal article" date="2014" name="Int. J. Syst. Evol. Microbiol.">
        <title>Complete genome sequence of Corynebacterium casei LMG S-19264T (=DSM 44701T), isolated from a smear-ripened cheese.</title>
        <authorList>
            <consortium name="US DOE Joint Genome Institute (JGI-PGF)"/>
            <person name="Walter F."/>
            <person name="Albersmeier A."/>
            <person name="Kalinowski J."/>
            <person name="Ruckert C."/>
        </authorList>
    </citation>
    <scope>NUCLEOTIDE SEQUENCE</scope>
    <source>
        <strain evidence="6">CGMCC 4.7306</strain>
    </source>
</reference>
<reference evidence="6" key="2">
    <citation type="submission" date="2020-09" db="EMBL/GenBank/DDBJ databases">
        <authorList>
            <person name="Sun Q."/>
            <person name="Zhou Y."/>
        </authorList>
    </citation>
    <scope>NUCLEOTIDE SEQUENCE</scope>
    <source>
        <strain evidence="6">CGMCC 4.7306</strain>
    </source>
</reference>
<dbReference type="InterPro" id="IPR017853">
    <property type="entry name" value="GH"/>
</dbReference>
<dbReference type="SUPFAM" id="SSF51445">
    <property type="entry name" value="(Trans)glycosidases"/>
    <property type="match status" value="1"/>
</dbReference>
<keyword evidence="1 3" id="KW-0378">Hydrolase</keyword>
<dbReference type="InterPro" id="IPR001223">
    <property type="entry name" value="Glyco_hydro18_cat"/>
</dbReference>
<organism evidence="6 7">
    <name type="scientific">Microlunatus endophyticus</name>
    <dbReference type="NCBI Taxonomy" id="1716077"/>
    <lineage>
        <taxon>Bacteria</taxon>
        <taxon>Bacillati</taxon>
        <taxon>Actinomycetota</taxon>
        <taxon>Actinomycetes</taxon>
        <taxon>Propionibacteriales</taxon>
        <taxon>Propionibacteriaceae</taxon>
        <taxon>Microlunatus</taxon>
    </lineage>
</organism>
<evidence type="ECO:0000256" key="4">
    <source>
        <dbReference type="RuleBase" id="RU004453"/>
    </source>
</evidence>